<dbReference type="PROSITE" id="PS00991">
    <property type="entry name" value="CLAT_ADAPTOR_M_2"/>
    <property type="match status" value="1"/>
</dbReference>
<evidence type="ECO:0000256" key="2">
    <source>
        <dbReference type="ARBA" id="ARBA00022448"/>
    </source>
</evidence>
<evidence type="ECO:0000259" key="6">
    <source>
        <dbReference type="PROSITE" id="PS51072"/>
    </source>
</evidence>
<dbReference type="GO" id="GO:0030131">
    <property type="term" value="C:clathrin adaptor complex"/>
    <property type="evidence" value="ECO:0007669"/>
    <property type="project" value="UniProtKB-UniRule"/>
</dbReference>
<reference evidence="7 8" key="1">
    <citation type="journal article" date="2014" name="PLoS Genet.">
        <title>The Genome of Spironucleus salmonicida Highlights a Fish Pathogen Adapted to Fluctuating Environments.</title>
        <authorList>
            <person name="Xu F."/>
            <person name="Jerlstrom-Hultqvist J."/>
            <person name="Einarsson E."/>
            <person name="Astvaldsson A."/>
            <person name="Svard S.G."/>
            <person name="Andersson J.O."/>
        </authorList>
    </citation>
    <scope>NUCLEOTIDE SEQUENCE</scope>
    <source>
        <strain evidence="8">ATCC 50377</strain>
    </source>
</reference>
<comment type="similarity">
    <text evidence="5">Belongs to the adaptor complexes medium subunit family.</text>
</comment>
<dbReference type="Gene3D" id="3.30.450.60">
    <property type="match status" value="1"/>
</dbReference>
<evidence type="ECO:0000256" key="4">
    <source>
        <dbReference type="ARBA" id="ARBA00023136"/>
    </source>
</evidence>
<dbReference type="InterPro" id="IPR018240">
    <property type="entry name" value="Clathrin_mu_CS"/>
</dbReference>
<dbReference type="InterPro" id="IPR001392">
    <property type="entry name" value="Clathrin_mu"/>
</dbReference>
<gene>
    <name evidence="7" type="ORF">SS50377_13753</name>
    <name evidence="8" type="ORF">SS50377_23424</name>
</gene>
<dbReference type="Pfam" id="PF01217">
    <property type="entry name" value="Clat_adaptor_s"/>
    <property type="match status" value="1"/>
</dbReference>
<dbReference type="Gene3D" id="2.60.40.1170">
    <property type="entry name" value="Mu homology domain, subdomain B"/>
    <property type="match status" value="2"/>
</dbReference>
<evidence type="ECO:0000256" key="1">
    <source>
        <dbReference type="ARBA" id="ARBA00004308"/>
    </source>
</evidence>
<dbReference type="PIRSF" id="PIRSF005992">
    <property type="entry name" value="Clathrin_mu"/>
    <property type="match status" value="1"/>
</dbReference>
<keyword evidence="2 5" id="KW-0813">Transport</keyword>
<evidence type="ECO:0000313" key="8">
    <source>
        <dbReference type="EMBL" id="KAH0573490.1"/>
    </source>
</evidence>
<dbReference type="VEuPathDB" id="GiardiaDB:SS50377_23424"/>
<proteinExistence type="inferred from homology"/>
<dbReference type="InterPro" id="IPR022775">
    <property type="entry name" value="AP_mu_sigma_su"/>
</dbReference>
<dbReference type="OrthoDB" id="10259133at2759"/>
<dbReference type="FunFam" id="3.30.450.60:FF:000002">
    <property type="entry name" value="AP-2 complex subunit mu, putative"/>
    <property type="match status" value="1"/>
</dbReference>
<protein>
    <submittedName>
        <fullName evidence="7">Adaptin</fullName>
    </submittedName>
</protein>
<dbReference type="PROSITE" id="PS51072">
    <property type="entry name" value="MHD"/>
    <property type="match status" value="1"/>
</dbReference>
<dbReference type="Proteomes" id="UP000018208">
    <property type="component" value="Unassembled WGS sequence"/>
</dbReference>
<dbReference type="InterPro" id="IPR050431">
    <property type="entry name" value="Adaptor_comp_med_subunit"/>
</dbReference>
<keyword evidence="4" id="KW-0472">Membrane</keyword>
<evidence type="ECO:0000256" key="3">
    <source>
        <dbReference type="ARBA" id="ARBA00022927"/>
    </source>
</evidence>
<dbReference type="EMBL" id="KI546083">
    <property type="protein sequence ID" value="EST46161.1"/>
    <property type="molecule type" value="Genomic_DNA"/>
</dbReference>
<evidence type="ECO:0000313" key="9">
    <source>
        <dbReference type="Proteomes" id="UP000018208"/>
    </source>
</evidence>
<dbReference type="InterPro" id="IPR028565">
    <property type="entry name" value="MHD"/>
</dbReference>
<dbReference type="GO" id="GO:0006886">
    <property type="term" value="P:intracellular protein transport"/>
    <property type="evidence" value="ECO:0007669"/>
    <property type="project" value="UniProtKB-UniRule"/>
</dbReference>
<dbReference type="InterPro" id="IPR011012">
    <property type="entry name" value="Longin-like_dom_sf"/>
</dbReference>
<dbReference type="EMBL" id="AUWU02000004">
    <property type="protein sequence ID" value="KAH0573490.1"/>
    <property type="molecule type" value="Genomic_DNA"/>
</dbReference>
<keyword evidence="3 5" id="KW-0653">Protein transport</keyword>
<comment type="subcellular location">
    <subcellularLocation>
        <location evidence="1">Endomembrane system</location>
    </subcellularLocation>
</comment>
<dbReference type="GO" id="GO:0016192">
    <property type="term" value="P:vesicle-mediated transport"/>
    <property type="evidence" value="ECO:0007669"/>
    <property type="project" value="InterPro"/>
</dbReference>
<dbReference type="InterPro" id="IPR036168">
    <property type="entry name" value="AP2_Mu_C_sf"/>
</dbReference>
<evidence type="ECO:0000256" key="5">
    <source>
        <dbReference type="PIRNR" id="PIRNR005992"/>
    </source>
</evidence>
<keyword evidence="9" id="KW-1185">Reference proteome</keyword>
<dbReference type="Pfam" id="PF00928">
    <property type="entry name" value="Adap_comp_sub"/>
    <property type="match status" value="1"/>
</dbReference>
<dbReference type="GO" id="GO:0012505">
    <property type="term" value="C:endomembrane system"/>
    <property type="evidence" value="ECO:0007669"/>
    <property type="project" value="UniProtKB-SubCell"/>
</dbReference>
<dbReference type="PANTHER" id="PTHR10529">
    <property type="entry name" value="AP COMPLEX SUBUNIT MU"/>
    <property type="match status" value="1"/>
</dbReference>
<dbReference type="SUPFAM" id="SSF49447">
    <property type="entry name" value="Second domain of Mu2 adaptin subunit (ap50) of ap2 adaptor"/>
    <property type="match status" value="1"/>
</dbReference>
<reference evidence="8" key="2">
    <citation type="submission" date="2020-12" db="EMBL/GenBank/DDBJ databases">
        <title>New Spironucleus salmonicida genome in near-complete chromosomes.</title>
        <authorList>
            <person name="Xu F."/>
            <person name="Kurt Z."/>
            <person name="Jimenez-Gonzalez A."/>
            <person name="Astvaldsson A."/>
            <person name="Andersson J.O."/>
            <person name="Svard S.G."/>
        </authorList>
    </citation>
    <scope>NUCLEOTIDE SEQUENCE</scope>
    <source>
        <strain evidence="8">ATCC 50377</strain>
    </source>
</reference>
<dbReference type="AlphaFoldDB" id="V6LR53"/>
<organism evidence="7">
    <name type="scientific">Spironucleus salmonicida</name>
    <dbReference type="NCBI Taxonomy" id="348837"/>
    <lineage>
        <taxon>Eukaryota</taxon>
        <taxon>Metamonada</taxon>
        <taxon>Diplomonadida</taxon>
        <taxon>Hexamitidae</taxon>
        <taxon>Hexamitinae</taxon>
        <taxon>Spironucleus</taxon>
    </lineage>
</organism>
<accession>V6LR53</accession>
<evidence type="ECO:0000313" key="7">
    <source>
        <dbReference type="EMBL" id="EST46161.1"/>
    </source>
</evidence>
<dbReference type="SUPFAM" id="SSF64356">
    <property type="entry name" value="SNARE-like"/>
    <property type="match status" value="1"/>
</dbReference>
<dbReference type="PRINTS" id="PR00314">
    <property type="entry name" value="CLATHRINADPT"/>
</dbReference>
<sequence>MINQIFIINQKAQPIAFRQYSDQPNNISINIFKNRVIYQSNDVTDCLPPVFEENGIIYAYIEQSELYYVATSFQDSNAFIMIEFLNQLYKLFKSYFDEVDETALKDNITLVYELLDEVVDNGIPQVMEPDVLKSFICQRSILEKIVDAFKIKDQKSKQITAAPPAVTGLVSWRKENIIYKKNQAFLDVTEILDVNQTAEGKVLSSSIKGIFKMKSLLSGMPNLKLGLNDKVKFDAVLGQQSQQSAQDEIELEDIKLHQCVKLSKFSEEKTISFIPPDGEFDLLSYRLSKQQQITLLNCQVKELKTNTGFSYLVTLSTKFPKDTVAQRIVVSIPVHQNADTPVFKPSLGKAVYVPGNDTIEWTLQNVSGMESIILTAEFGLPSCRVQSEDQMLYSQKPITIKFEINQFSLSQINVRYLKIHDKTGYKASPWVRYLSSGNIVIKR</sequence>
<feature type="domain" description="MHD" evidence="6">
    <location>
        <begin position="181"/>
        <end position="443"/>
    </location>
</feature>
<name>V6LR53_9EUKA</name>